<organism evidence="2 3">
    <name type="scientific">Pleurodeles waltl</name>
    <name type="common">Iberian ribbed newt</name>
    <dbReference type="NCBI Taxonomy" id="8319"/>
    <lineage>
        <taxon>Eukaryota</taxon>
        <taxon>Metazoa</taxon>
        <taxon>Chordata</taxon>
        <taxon>Craniata</taxon>
        <taxon>Vertebrata</taxon>
        <taxon>Euteleostomi</taxon>
        <taxon>Amphibia</taxon>
        <taxon>Batrachia</taxon>
        <taxon>Caudata</taxon>
        <taxon>Salamandroidea</taxon>
        <taxon>Salamandridae</taxon>
        <taxon>Pleurodelinae</taxon>
        <taxon>Pleurodeles</taxon>
    </lineage>
</organism>
<evidence type="ECO:0000256" key="1">
    <source>
        <dbReference type="SAM" id="MobiDB-lite"/>
    </source>
</evidence>
<dbReference type="AlphaFoldDB" id="A0AAV7KL67"/>
<name>A0AAV7KL67_PLEWA</name>
<reference evidence="2 3" key="1">
    <citation type="journal article" date="2022" name="bioRxiv">
        <title>Sequencing and chromosome-scale assembly of the giantPleurodeles waltlgenome.</title>
        <authorList>
            <person name="Brown T."/>
            <person name="Elewa A."/>
            <person name="Iarovenko S."/>
            <person name="Subramanian E."/>
            <person name="Araus A.J."/>
            <person name="Petzold A."/>
            <person name="Susuki M."/>
            <person name="Suzuki K.-i.T."/>
            <person name="Hayashi T."/>
            <person name="Toyoda A."/>
            <person name="Oliveira C."/>
            <person name="Osipova E."/>
            <person name="Leigh N.D."/>
            <person name="Simon A."/>
            <person name="Yun M.H."/>
        </authorList>
    </citation>
    <scope>NUCLEOTIDE SEQUENCE [LARGE SCALE GENOMIC DNA]</scope>
    <source>
        <strain evidence="2">20211129_DDA</strain>
        <tissue evidence="2">Liver</tissue>
    </source>
</reference>
<sequence>MGGGDPCPIVYHRSPTLGPHLLIQCWSSYPRTRSAATKSSVLYLVHHGASVEGCRNTDVAFMIVPSYLQGGGSLCDPSGSVAMSPARPGIQDYSEQGSRSGDSQFPDSCRPSLQYRNSLQFGIPRRGQLSPRQQGLPLWKGRQEKSYHKGSMKHCPMSKIHYIFCPQAVR</sequence>
<comment type="caution">
    <text evidence="2">The sequence shown here is derived from an EMBL/GenBank/DDBJ whole genome shotgun (WGS) entry which is preliminary data.</text>
</comment>
<evidence type="ECO:0000313" key="2">
    <source>
        <dbReference type="EMBL" id="KAJ1079646.1"/>
    </source>
</evidence>
<feature type="region of interest" description="Disordered" evidence="1">
    <location>
        <begin position="124"/>
        <end position="143"/>
    </location>
</feature>
<gene>
    <name evidence="2" type="ORF">NDU88_000117</name>
</gene>
<dbReference type="Proteomes" id="UP001066276">
    <property type="component" value="Unassembled WGS sequence"/>
</dbReference>
<protein>
    <submittedName>
        <fullName evidence="2">Uncharacterized protein</fullName>
    </submittedName>
</protein>
<dbReference type="EMBL" id="JANPWB010000040">
    <property type="protein sequence ID" value="KAJ1079646.1"/>
    <property type="molecule type" value="Genomic_DNA"/>
</dbReference>
<feature type="region of interest" description="Disordered" evidence="1">
    <location>
        <begin position="85"/>
        <end position="107"/>
    </location>
</feature>
<evidence type="ECO:0000313" key="3">
    <source>
        <dbReference type="Proteomes" id="UP001066276"/>
    </source>
</evidence>
<proteinExistence type="predicted"/>
<accession>A0AAV7KL67</accession>
<keyword evidence="3" id="KW-1185">Reference proteome</keyword>
<feature type="compositionally biased region" description="Polar residues" evidence="1">
    <location>
        <begin position="93"/>
        <end position="106"/>
    </location>
</feature>